<protein>
    <submittedName>
        <fullName evidence="2">Uncharacterized protein</fullName>
    </submittedName>
</protein>
<evidence type="ECO:0000256" key="1">
    <source>
        <dbReference type="SAM" id="MobiDB-lite"/>
    </source>
</evidence>
<reference evidence="2" key="2">
    <citation type="journal article" date="2022" name="Microbiol. Resour. Announc.">
        <title>Metagenome Sequencing to Explore Phylogenomics of Terrestrial Cyanobacteria.</title>
        <authorList>
            <person name="Ward R.D."/>
            <person name="Stajich J.E."/>
            <person name="Johansen J.R."/>
            <person name="Huntemann M."/>
            <person name="Clum A."/>
            <person name="Foster B."/>
            <person name="Foster B."/>
            <person name="Roux S."/>
            <person name="Palaniappan K."/>
            <person name="Varghese N."/>
            <person name="Mukherjee S."/>
            <person name="Reddy T.B.K."/>
            <person name="Daum C."/>
            <person name="Copeland A."/>
            <person name="Chen I.A."/>
            <person name="Ivanova N.N."/>
            <person name="Kyrpides N.C."/>
            <person name="Shapiro N."/>
            <person name="Eloe-Fadrosh E.A."/>
            <person name="Pietrasiak N."/>
        </authorList>
    </citation>
    <scope>NUCLEOTIDE SEQUENCE</scope>
    <source>
        <strain evidence="2">JT2-VF2</strain>
    </source>
</reference>
<proteinExistence type="predicted"/>
<name>A0A951PXD8_9NOST</name>
<evidence type="ECO:0000313" key="3">
    <source>
        <dbReference type="Proteomes" id="UP000715781"/>
    </source>
</evidence>
<evidence type="ECO:0000313" key="2">
    <source>
        <dbReference type="EMBL" id="MBW4562104.1"/>
    </source>
</evidence>
<accession>A0A951PXD8</accession>
<feature type="region of interest" description="Disordered" evidence="1">
    <location>
        <begin position="39"/>
        <end position="62"/>
    </location>
</feature>
<gene>
    <name evidence="2" type="ORF">KME32_13295</name>
</gene>
<organism evidence="2 3">
    <name type="scientific">Mojavia pulchra JT2-VF2</name>
    <dbReference type="NCBI Taxonomy" id="287848"/>
    <lineage>
        <taxon>Bacteria</taxon>
        <taxon>Bacillati</taxon>
        <taxon>Cyanobacteriota</taxon>
        <taxon>Cyanophyceae</taxon>
        <taxon>Nostocales</taxon>
        <taxon>Nostocaceae</taxon>
    </lineage>
</organism>
<dbReference type="AlphaFoldDB" id="A0A951PXD8"/>
<comment type="caution">
    <text evidence="2">The sequence shown here is derived from an EMBL/GenBank/DDBJ whole genome shotgun (WGS) entry which is preliminary data.</text>
</comment>
<sequence>MLIYLARTATLREATTLRMNSTITQLIFLNKELQPQGDGVLVHGEKSPMTPVRSSRKTRPRD</sequence>
<dbReference type="EMBL" id="JAHHHN010000006">
    <property type="protein sequence ID" value="MBW4562104.1"/>
    <property type="molecule type" value="Genomic_DNA"/>
</dbReference>
<reference evidence="2" key="1">
    <citation type="submission" date="2021-05" db="EMBL/GenBank/DDBJ databases">
        <authorList>
            <person name="Pietrasiak N."/>
            <person name="Ward R."/>
            <person name="Stajich J.E."/>
            <person name="Kurbessoian T."/>
        </authorList>
    </citation>
    <scope>NUCLEOTIDE SEQUENCE</scope>
    <source>
        <strain evidence="2">JT2-VF2</strain>
    </source>
</reference>
<dbReference type="Proteomes" id="UP000715781">
    <property type="component" value="Unassembled WGS sequence"/>
</dbReference>